<evidence type="ECO:0000313" key="3">
    <source>
        <dbReference type="Proteomes" id="UP001446871"/>
    </source>
</evidence>
<dbReference type="EMBL" id="JAQQWM010000005">
    <property type="protein sequence ID" value="KAK8064047.1"/>
    <property type="molecule type" value="Genomic_DNA"/>
</dbReference>
<evidence type="ECO:0000256" key="1">
    <source>
        <dbReference type="SAM" id="MobiDB-lite"/>
    </source>
</evidence>
<evidence type="ECO:0000313" key="2">
    <source>
        <dbReference type="EMBL" id="KAK8064047.1"/>
    </source>
</evidence>
<protein>
    <recommendedName>
        <fullName evidence="4">Secreted protein</fullName>
    </recommendedName>
</protein>
<comment type="caution">
    <text evidence="2">The sequence shown here is derived from an EMBL/GenBank/DDBJ whole genome shotgun (WGS) entry which is preliminary data.</text>
</comment>
<proteinExistence type="predicted"/>
<keyword evidence="3" id="KW-1185">Reference proteome</keyword>
<organism evidence="2 3">
    <name type="scientific">Apiospora saccharicola</name>
    <dbReference type="NCBI Taxonomy" id="335842"/>
    <lineage>
        <taxon>Eukaryota</taxon>
        <taxon>Fungi</taxon>
        <taxon>Dikarya</taxon>
        <taxon>Ascomycota</taxon>
        <taxon>Pezizomycotina</taxon>
        <taxon>Sordariomycetes</taxon>
        <taxon>Xylariomycetidae</taxon>
        <taxon>Amphisphaeriales</taxon>
        <taxon>Apiosporaceae</taxon>
        <taxon>Apiospora</taxon>
    </lineage>
</organism>
<evidence type="ECO:0008006" key="4">
    <source>
        <dbReference type="Google" id="ProtNLM"/>
    </source>
</evidence>
<feature type="region of interest" description="Disordered" evidence="1">
    <location>
        <begin position="285"/>
        <end position="304"/>
    </location>
</feature>
<reference evidence="2 3" key="1">
    <citation type="submission" date="2023-01" db="EMBL/GenBank/DDBJ databases">
        <title>Analysis of 21 Apiospora genomes using comparative genomics revels a genus with tremendous synthesis potential of carbohydrate active enzymes and secondary metabolites.</title>
        <authorList>
            <person name="Sorensen T."/>
        </authorList>
    </citation>
    <scope>NUCLEOTIDE SEQUENCE [LARGE SCALE GENOMIC DNA]</scope>
    <source>
        <strain evidence="2 3">CBS 83171</strain>
    </source>
</reference>
<sequence>MSSPLTGLWVVAVVVVREICGGGGVAVAAAVVVVVVTVGVSGVGISSDWAEAEAMSSVAATEVELEKVPALELPPLCGCGSGCGDELFRDVRLIIHMVDGGWVEDFRDSGVVWVMGVCASAVLVVPIGTTLGKPDDGVTVVGMGDIDWLAAGKSTDGRTDAAPPSSAMVIIRGLALIAATTRFAQGSRERLFHHHCPCSLLSTELSPSKKDRNGRWWICRRGIWRREFSLKANCDLDVCTISSLPLENEKHDVNEARFVAGDKIAMPISSSLGDLVPVRPVRVVRGKPDRDTPAGVPTPPVGRDEEAAAEGMETLTADPPLTIHRPCLSRVIQGA</sequence>
<accession>A0ABR1UYN8</accession>
<gene>
    <name evidence="2" type="ORF">PG996_008699</name>
</gene>
<dbReference type="Proteomes" id="UP001446871">
    <property type="component" value="Unassembled WGS sequence"/>
</dbReference>
<name>A0ABR1UYN8_9PEZI</name>